<evidence type="ECO:0000313" key="2">
    <source>
        <dbReference type="EMBL" id="SUB96498.1"/>
    </source>
</evidence>
<dbReference type="AlphaFoldDB" id="A0AAQ1ZLC2"/>
<dbReference type="EMBL" id="UGTJ01000002">
    <property type="protein sequence ID" value="SUB96498.1"/>
    <property type="molecule type" value="Genomic_DNA"/>
</dbReference>
<proteinExistence type="predicted"/>
<gene>
    <name evidence="2" type="ORF">NCTC13063_02257</name>
</gene>
<accession>A0AAQ1ZLC2</accession>
<evidence type="ECO:0000313" key="3">
    <source>
        <dbReference type="Proteomes" id="UP000255283"/>
    </source>
</evidence>
<name>A0AAQ1ZLC2_9BACT</name>
<comment type="caution">
    <text evidence="2">The sequence shown here is derived from an EMBL/GenBank/DDBJ whole genome shotgun (WGS) entry which is preliminary data.</text>
</comment>
<organism evidence="2 3">
    <name type="scientific">Segatella buccae</name>
    <dbReference type="NCBI Taxonomy" id="28126"/>
    <lineage>
        <taxon>Bacteria</taxon>
        <taxon>Pseudomonadati</taxon>
        <taxon>Bacteroidota</taxon>
        <taxon>Bacteroidia</taxon>
        <taxon>Bacteroidales</taxon>
        <taxon>Prevotellaceae</taxon>
        <taxon>Segatella</taxon>
    </lineage>
</organism>
<feature type="region of interest" description="Disordered" evidence="1">
    <location>
        <begin position="108"/>
        <end position="137"/>
    </location>
</feature>
<reference evidence="2 3" key="1">
    <citation type="submission" date="2018-06" db="EMBL/GenBank/DDBJ databases">
        <authorList>
            <consortium name="Pathogen Informatics"/>
            <person name="Doyle S."/>
        </authorList>
    </citation>
    <scope>NUCLEOTIDE SEQUENCE [LARGE SCALE GENOMIC DNA]</scope>
    <source>
        <strain evidence="2 3">NCTC13063</strain>
    </source>
</reference>
<feature type="compositionally biased region" description="Basic residues" evidence="1">
    <location>
        <begin position="123"/>
        <end position="132"/>
    </location>
</feature>
<protein>
    <submittedName>
        <fullName evidence="2">Uncharacterized protein</fullName>
    </submittedName>
</protein>
<dbReference type="Proteomes" id="UP000255283">
    <property type="component" value="Unassembled WGS sequence"/>
</dbReference>
<evidence type="ECO:0000256" key="1">
    <source>
        <dbReference type="SAM" id="MobiDB-lite"/>
    </source>
</evidence>
<sequence>MFCSSSDSELSVWAGRARFSPPPTPLLPALARPCVYFRMAVRRKEEFHATLQAHKVSPFLCAAAWERSAGMPIQAADAGQRSHGTAFHLPDGLPRCCFLPAFRHTGSPRPGLTRTPISSVSLRGKRPGKRQLAHGADGASNDVFSPIVAVLVSTASDKRRPCKCLASFHCGCFCIYCQR</sequence>